<name>A0A060N9W2_CLOBO</name>
<gene>
    <name evidence="1" type="ORF">CBO05P2_109</name>
</gene>
<proteinExistence type="predicted"/>
<protein>
    <submittedName>
        <fullName evidence="1">Uncharacterized protein</fullName>
    </submittedName>
</protein>
<organism evidence="1">
    <name type="scientific">Clostridium botulinum B str. Osaka05</name>
    <dbReference type="NCBI Taxonomy" id="1407017"/>
    <lineage>
        <taxon>Bacteria</taxon>
        <taxon>Bacillati</taxon>
        <taxon>Bacillota</taxon>
        <taxon>Clostridia</taxon>
        <taxon>Eubacteriales</taxon>
        <taxon>Clostridiaceae</taxon>
        <taxon>Clostridium</taxon>
    </lineage>
</organism>
<reference evidence="1" key="1">
    <citation type="submission" date="2013-10" db="EMBL/GenBank/DDBJ databases">
        <title>Draft genome sequence of Clostridium botulinum type B strain Osaka05.</title>
        <authorList>
            <person name="Sakaguchi Y."/>
            <person name="Hosomi K."/>
            <person name="Uchiyama J."/>
            <person name="Ogura Y."/>
            <person name="Sakaguchi M."/>
            <person name="Kohda T."/>
            <person name="Mukamoto M."/>
            <person name="Misawa N."/>
            <person name="Matsuzaki S."/>
            <person name="Hayashi T."/>
            <person name="Kozaki S."/>
        </authorList>
    </citation>
    <scope>NUCLEOTIDE SEQUENCE</scope>
    <source>
        <strain evidence="1">Osaka05</strain>
    </source>
</reference>
<dbReference type="HOGENOM" id="CLU_3197954_0_0_9"/>
<evidence type="ECO:0000313" key="1">
    <source>
        <dbReference type="EMBL" id="BAO05134.1"/>
    </source>
</evidence>
<dbReference type="EMBL" id="BA000059">
    <property type="protein sequence ID" value="BAO05134.1"/>
    <property type="molecule type" value="Genomic_DNA"/>
</dbReference>
<sequence>MDYKYMINMFNCNHQEYSCGDCGQYKYIHVCNTTYKFTRKGEFIEIYHNV</sequence>
<dbReference type="AlphaFoldDB" id="A0A060N9W2"/>
<accession>A0A060N9W2</accession>
<dbReference type="RefSeq" id="WP_195745637.1">
    <property type="nucleotide sequence ID" value="NZ_BA000059.1"/>
</dbReference>
<dbReference type="Proteomes" id="UP000054164">
    <property type="component" value="Unassembled WGS sequence"/>
</dbReference>